<reference evidence="1 2" key="1">
    <citation type="submission" date="2015-04" db="EMBL/GenBank/DDBJ databases">
        <title>Complete genome sequence of Schizopora paradoxa KUC8140, a cosmopolitan wood degrader in East Asia.</title>
        <authorList>
            <consortium name="DOE Joint Genome Institute"/>
            <person name="Min B."/>
            <person name="Park H."/>
            <person name="Jang Y."/>
            <person name="Kim J.-J."/>
            <person name="Kim K.H."/>
            <person name="Pangilinan J."/>
            <person name="Lipzen A."/>
            <person name="Riley R."/>
            <person name="Grigoriev I.V."/>
            <person name="Spatafora J.W."/>
            <person name="Choi I.-G."/>
        </authorList>
    </citation>
    <scope>NUCLEOTIDE SEQUENCE [LARGE SCALE GENOMIC DNA]</scope>
    <source>
        <strain evidence="1 2">KUC8140</strain>
    </source>
</reference>
<dbReference type="Proteomes" id="UP000053477">
    <property type="component" value="Unassembled WGS sequence"/>
</dbReference>
<gene>
    <name evidence="1" type="ORF">SCHPADRAFT_176954</name>
</gene>
<name>A0A0H2SJB4_9AGAM</name>
<protein>
    <submittedName>
        <fullName evidence="1">Uncharacterized protein</fullName>
    </submittedName>
</protein>
<accession>A0A0H2SJB4</accession>
<organism evidence="1 2">
    <name type="scientific">Schizopora paradoxa</name>
    <dbReference type="NCBI Taxonomy" id="27342"/>
    <lineage>
        <taxon>Eukaryota</taxon>
        <taxon>Fungi</taxon>
        <taxon>Dikarya</taxon>
        <taxon>Basidiomycota</taxon>
        <taxon>Agaricomycotina</taxon>
        <taxon>Agaricomycetes</taxon>
        <taxon>Hymenochaetales</taxon>
        <taxon>Schizoporaceae</taxon>
        <taxon>Schizopora</taxon>
    </lineage>
</organism>
<dbReference type="InParanoid" id="A0A0H2SJB4"/>
<evidence type="ECO:0000313" key="1">
    <source>
        <dbReference type="EMBL" id="KLO17201.1"/>
    </source>
</evidence>
<evidence type="ECO:0000313" key="2">
    <source>
        <dbReference type="Proteomes" id="UP000053477"/>
    </source>
</evidence>
<dbReference type="EMBL" id="KQ085907">
    <property type="protein sequence ID" value="KLO17201.1"/>
    <property type="molecule type" value="Genomic_DNA"/>
</dbReference>
<sequence length="211" mass="24087">MRDSYDAAHSLYDEVDEFHELYANAHKLMFKKGVFALSEMRLQLVKVVRALLAVIKTTDTSIPNLLSGFYAHNNVVVIQTTTCKSSGETVSALICGEREDLSFLSFLLHAHQYGQVEKLRKKALPNVHDDLHLKWDPEVLYDEPLRRRIMSATTATITEGPSSFLMVPLVEMRLDRTKIVTQKHTIGNFQFIIDAIPDAYIDYLELFLNLD</sequence>
<dbReference type="AlphaFoldDB" id="A0A0H2SJB4"/>
<proteinExistence type="predicted"/>
<keyword evidence="2" id="KW-1185">Reference proteome</keyword>